<evidence type="ECO:0000313" key="1">
    <source>
        <dbReference type="EMBL" id="OIW32147.1"/>
    </source>
</evidence>
<reference evidence="1 2" key="1">
    <citation type="submission" date="2016-10" db="EMBL/GenBank/DDBJ databases">
        <title>Draft genome sequence of Coniochaeta ligniaria NRRL30616, a lignocellulolytic fungus for bioabatement of inhibitors in plant biomass hydrolysates.</title>
        <authorList>
            <consortium name="DOE Joint Genome Institute"/>
            <person name="Jimenez D.J."/>
            <person name="Hector R.E."/>
            <person name="Riley R."/>
            <person name="Sun H."/>
            <person name="Grigoriev I.V."/>
            <person name="Van Elsas J.D."/>
            <person name="Nichols N.N."/>
        </authorList>
    </citation>
    <scope>NUCLEOTIDE SEQUENCE [LARGE SCALE GENOMIC DNA]</scope>
    <source>
        <strain evidence="1 2">NRRL 30616</strain>
    </source>
</reference>
<protein>
    <submittedName>
        <fullName evidence="1">Uncharacterized protein</fullName>
    </submittedName>
</protein>
<gene>
    <name evidence="1" type="ORF">CONLIGDRAFT_641894</name>
</gene>
<evidence type="ECO:0000313" key="2">
    <source>
        <dbReference type="Proteomes" id="UP000182658"/>
    </source>
</evidence>
<accession>A0A1J7IYA1</accession>
<dbReference type="InParanoid" id="A0A1J7IYA1"/>
<keyword evidence="2" id="KW-1185">Reference proteome</keyword>
<sequence>MTCSWYIPFGADRQYPLQGAGLTPRDSTDTAQLEQYARPEPMDSAISFVWVEIGPVEEPNYRLQTATSAHAHKIFHDALASTIWLYGVEVSTVDSDSLKLELPPTPVRVRVRPERMMSAFIVLWNKTTREPHDEVLMDKTERKWSGRNVDLNWTNLRALLRGDDMRMRYNSDEDLLNLNFDQLVDPLDDSFWRLDIAQDRTYVDGTLGTVPCTYKDR</sequence>
<dbReference type="AlphaFoldDB" id="A0A1J7IYA1"/>
<proteinExistence type="predicted"/>
<name>A0A1J7IYA1_9PEZI</name>
<dbReference type="EMBL" id="KV875095">
    <property type="protein sequence ID" value="OIW32147.1"/>
    <property type="molecule type" value="Genomic_DNA"/>
</dbReference>
<dbReference type="Proteomes" id="UP000182658">
    <property type="component" value="Unassembled WGS sequence"/>
</dbReference>
<organism evidence="1 2">
    <name type="scientific">Coniochaeta ligniaria NRRL 30616</name>
    <dbReference type="NCBI Taxonomy" id="1408157"/>
    <lineage>
        <taxon>Eukaryota</taxon>
        <taxon>Fungi</taxon>
        <taxon>Dikarya</taxon>
        <taxon>Ascomycota</taxon>
        <taxon>Pezizomycotina</taxon>
        <taxon>Sordariomycetes</taxon>
        <taxon>Sordariomycetidae</taxon>
        <taxon>Coniochaetales</taxon>
        <taxon>Coniochaetaceae</taxon>
        <taxon>Coniochaeta</taxon>
    </lineage>
</organism>